<evidence type="ECO:0000256" key="5">
    <source>
        <dbReference type="ARBA" id="ARBA00022679"/>
    </source>
</evidence>
<evidence type="ECO:0000256" key="8">
    <source>
        <dbReference type="ARBA" id="ARBA00022989"/>
    </source>
</evidence>
<sequence length="483" mass="54190">MSNRGRLLIRRLTLKVGMGLSLGLVLFAVLLYQLWAQTLIWSLDDDLQRAAEHVRHALHTQRDGGDWISPLRRLAHRERIGLAIVVDGQRHAIAQIPETDMDLPELARLAPSDHPQSVTVDDRKLRVYLLRHSESGDQILLGRSWRWVTDPLHRMRELLLIGTPLVLLAGVSLLWVLLRRATAPLIDLIGEVEGLAPTGLRNRVSSPRTGDELEHLADSFNDLLARLEVAFDALQRFSYDASHELQTPLARLRSDLEVTLLRDRPPEEYRETLARAIEETDRIAAIVKKLLELARFDAGQVAVGSELIALEDLFAKLEEWIAPLVGGRRLRWRIDEPLRGLSLMGDAGLLQTALWNLLDNALKFGPSDGVIEVAARFSGQNRCELVVRNSGSYLDAEQLDHIAQPFYRVPTKHEVPGFGLGLSLCERIAKAHGGGLRLRSWNHRADMPSEVATEMTPPVTEATLWLPHPEKVASFESRVSSLK</sequence>
<dbReference type="Gene3D" id="6.10.340.10">
    <property type="match status" value="1"/>
</dbReference>
<dbReference type="CDD" id="cd00082">
    <property type="entry name" value="HisKA"/>
    <property type="match status" value="1"/>
</dbReference>
<keyword evidence="10" id="KW-0472">Membrane</keyword>
<dbReference type="InterPro" id="IPR005467">
    <property type="entry name" value="His_kinase_dom"/>
</dbReference>
<dbReference type="RefSeq" id="WP_237381873.1">
    <property type="nucleotide sequence ID" value="NZ_CP071793.1"/>
</dbReference>
<evidence type="ECO:0000256" key="10">
    <source>
        <dbReference type="SAM" id="Phobius"/>
    </source>
</evidence>
<dbReference type="EC" id="2.7.13.3" evidence="3"/>
<evidence type="ECO:0000256" key="1">
    <source>
        <dbReference type="ARBA" id="ARBA00000085"/>
    </source>
</evidence>
<dbReference type="Pfam" id="PF02518">
    <property type="entry name" value="HATPase_c"/>
    <property type="match status" value="1"/>
</dbReference>
<comment type="subcellular location">
    <subcellularLocation>
        <location evidence="2">Membrane</location>
    </subcellularLocation>
</comment>
<dbReference type="InterPro" id="IPR036097">
    <property type="entry name" value="HisK_dim/P_sf"/>
</dbReference>
<dbReference type="SMART" id="SM00304">
    <property type="entry name" value="HAMP"/>
    <property type="match status" value="1"/>
</dbReference>
<gene>
    <name evidence="13" type="ORF">J3U87_04715</name>
</gene>
<name>A0A8A4TRW1_SULCO</name>
<evidence type="ECO:0000313" key="13">
    <source>
        <dbReference type="EMBL" id="QTD51751.1"/>
    </source>
</evidence>
<evidence type="ECO:0000259" key="12">
    <source>
        <dbReference type="PROSITE" id="PS50885"/>
    </source>
</evidence>
<evidence type="ECO:0000256" key="6">
    <source>
        <dbReference type="ARBA" id="ARBA00022692"/>
    </source>
</evidence>
<dbReference type="SUPFAM" id="SSF47384">
    <property type="entry name" value="Homodimeric domain of signal transducing histidine kinase"/>
    <property type="match status" value="1"/>
</dbReference>
<dbReference type="SMART" id="SM00387">
    <property type="entry name" value="HATPase_c"/>
    <property type="match status" value="1"/>
</dbReference>
<dbReference type="InterPro" id="IPR036890">
    <property type="entry name" value="HATPase_C_sf"/>
</dbReference>
<feature type="domain" description="Histidine kinase" evidence="11">
    <location>
        <begin position="240"/>
        <end position="440"/>
    </location>
</feature>
<evidence type="ECO:0000256" key="4">
    <source>
        <dbReference type="ARBA" id="ARBA00022553"/>
    </source>
</evidence>
<dbReference type="Gene3D" id="3.30.565.10">
    <property type="entry name" value="Histidine kinase-like ATPase, C-terminal domain"/>
    <property type="match status" value="1"/>
</dbReference>
<keyword evidence="6 10" id="KW-0812">Transmembrane</keyword>
<dbReference type="GO" id="GO:0000155">
    <property type="term" value="F:phosphorelay sensor kinase activity"/>
    <property type="evidence" value="ECO:0007669"/>
    <property type="project" value="InterPro"/>
</dbReference>
<dbReference type="SMART" id="SM00388">
    <property type="entry name" value="HisKA"/>
    <property type="match status" value="1"/>
</dbReference>
<evidence type="ECO:0000313" key="14">
    <source>
        <dbReference type="Proteomes" id="UP000663929"/>
    </source>
</evidence>
<dbReference type="Gene3D" id="1.10.287.130">
    <property type="match status" value="1"/>
</dbReference>
<comment type="catalytic activity">
    <reaction evidence="1">
        <text>ATP + protein L-histidine = ADP + protein N-phospho-L-histidine.</text>
        <dbReference type="EC" id="2.7.13.3"/>
    </reaction>
</comment>
<dbReference type="InterPro" id="IPR003594">
    <property type="entry name" value="HATPase_dom"/>
</dbReference>
<organism evidence="13 14">
    <name type="scientific">Sulfidibacter corallicola</name>
    <dbReference type="NCBI Taxonomy" id="2818388"/>
    <lineage>
        <taxon>Bacteria</taxon>
        <taxon>Pseudomonadati</taxon>
        <taxon>Acidobacteriota</taxon>
        <taxon>Holophagae</taxon>
        <taxon>Acanthopleuribacterales</taxon>
        <taxon>Acanthopleuribacteraceae</taxon>
        <taxon>Sulfidibacter</taxon>
    </lineage>
</organism>
<dbReference type="AlphaFoldDB" id="A0A8A4TRW1"/>
<keyword evidence="8 10" id="KW-1133">Transmembrane helix</keyword>
<dbReference type="EMBL" id="CP071793">
    <property type="protein sequence ID" value="QTD51751.1"/>
    <property type="molecule type" value="Genomic_DNA"/>
</dbReference>
<dbReference type="PROSITE" id="PS50885">
    <property type="entry name" value="HAMP"/>
    <property type="match status" value="1"/>
</dbReference>
<dbReference type="Pfam" id="PF00512">
    <property type="entry name" value="HisKA"/>
    <property type="match status" value="1"/>
</dbReference>
<keyword evidence="7" id="KW-0418">Kinase</keyword>
<evidence type="ECO:0000256" key="7">
    <source>
        <dbReference type="ARBA" id="ARBA00022777"/>
    </source>
</evidence>
<dbReference type="CDD" id="cd00075">
    <property type="entry name" value="HATPase"/>
    <property type="match status" value="1"/>
</dbReference>
<feature type="transmembrane region" description="Helical" evidence="10">
    <location>
        <begin position="12"/>
        <end position="35"/>
    </location>
</feature>
<feature type="transmembrane region" description="Helical" evidence="10">
    <location>
        <begin position="158"/>
        <end position="178"/>
    </location>
</feature>
<protein>
    <recommendedName>
        <fullName evidence="3">histidine kinase</fullName>
        <ecNumber evidence="3">2.7.13.3</ecNumber>
    </recommendedName>
</protein>
<dbReference type="SUPFAM" id="SSF55874">
    <property type="entry name" value="ATPase domain of HSP90 chaperone/DNA topoisomerase II/histidine kinase"/>
    <property type="match status" value="1"/>
</dbReference>
<dbReference type="PANTHER" id="PTHR45436">
    <property type="entry name" value="SENSOR HISTIDINE KINASE YKOH"/>
    <property type="match status" value="1"/>
</dbReference>
<accession>A0A8A4TRW1</accession>
<keyword evidence="9" id="KW-0902">Two-component regulatory system</keyword>
<dbReference type="Proteomes" id="UP000663929">
    <property type="component" value="Chromosome"/>
</dbReference>
<keyword evidence="4" id="KW-0597">Phosphoprotein</keyword>
<dbReference type="PANTHER" id="PTHR45436:SF5">
    <property type="entry name" value="SENSOR HISTIDINE KINASE TRCS"/>
    <property type="match status" value="1"/>
</dbReference>
<keyword evidence="14" id="KW-1185">Reference proteome</keyword>
<proteinExistence type="predicted"/>
<keyword evidence="5" id="KW-0808">Transferase</keyword>
<dbReference type="InterPro" id="IPR003661">
    <property type="entry name" value="HisK_dim/P_dom"/>
</dbReference>
<feature type="domain" description="HAMP" evidence="12">
    <location>
        <begin position="179"/>
        <end position="232"/>
    </location>
</feature>
<dbReference type="KEGG" id="scor:J3U87_04715"/>
<dbReference type="InterPro" id="IPR003660">
    <property type="entry name" value="HAMP_dom"/>
</dbReference>
<evidence type="ECO:0000256" key="3">
    <source>
        <dbReference type="ARBA" id="ARBA00012438"/>
    </source>
</evidence>
<evidence type="ECO:0000256" key="9">
    <source>
        <dbReference type="ARBA" id="ARBA00023012"/>
    </source>
</evidence>
<dbReference type="PROSITE" id="PS50109">
    <property type="entry name" value="HIS_KIN"/>
    <property type="match status" value="1"/>
</dbReference>
<reference evidence="13" key="1">
    <citation type="submission" date="2021-03" db="EMBL/GenBank/DDBJ databases">
        <title>Acanthopleuribacteraceae sp. M133.</title>
        <authorList>
            <person name="Wang G."/>
        </authorList>
    </citation>
    <scope>NUCLEOTIDE SEQUENCE</scope>
    <source>
        <strain evidence="13">M133</strain>
    </source>
</reference>
<dbReference type="InterPro" id="IPR050428">
    <property type="entry name" value="TCS_sensor_his_kinase"/>
</dbReference>
<evidence type="ECO:0000256" key="2">
    <source>
        <dbReference type="ARBA" id="ARBA00004370"/>
    </source>
</evidence>
<evidence type="ECO:0000259" key="11">
    <source>
        <dbReference type="PROSITE" id="PS50109"/>
    </source>
</evidence>
<dbReference type="GO" id="GO:0005886">
    <property type="term" value="C:plasma membrane"/>
    <property type="evidence" value="ECO:0007669"/>
    <property type="project" value="TreeGrafter"/>
</dbReference>